<evidence type="ECO:0000313" key="7">
    <source>
        <dbReference type="EMBL" id="CZT02770.1"/>
    </source>
</evidence>
<keyword evidence="3" id="KW-0274">FAD</keyword>
<dbReference type="AlphaFoldDB" id="A0A1E1KX19"/>
<evidence type="ECO:0000313" key="8">
    <source>
        <dbReference type="Proteomes" id="UP000178912"/>
    </source>
</evidence>
<protein>
    <submittedName>
        <fullName evidence="7">Related to flavin-containing monooxygenase</fullName>
    </submittedName>
</protein>
<reference evidence="8" key="1">
    <citation type="submission" date="2016-03" db="EMBL/GenBank/DDBJ databases">
        <authorList>
            <person name="Guldener U."/>
        </authorList>
    </citation>
    <scope>NUCLEOTIDE SEQUENCE [LARGE SCALE GENOMIC DNA]</scope>
    <source>
        <strain evidence="8">04CH-RAC-A.6.1</strain>
    </source>
</reference>
<comment type="similarity">
    <text evidence="1">Belongs to the FMO family.</text>
</comment>
<dbReference type="SUPFAM" id="SSF51905">
    <property type="entry name" value="FAD/NAD(P)-binding domain"/>
    <property type="match status" value="1"/>
</dbReference>
<dbReference type="InterPro" id="IPR020946">
    <property type="entry name" value="Flavin_mOase-like"/>
</dbReference>
<keyword evidence="2" id="KW-0285">Flavoprotein</keyword>
<dbReference type="Pfam" id="PF00743">
    <property type="entry name" value="FMO-like"/>
    <property type="match status" value="2"/>
</dbReference>
<dbReference type="InterPro" id="IPR050346">
    <property type="entry name" value="FMO-like"/>
</dbReference>
<name>A0A1E1KX19_9HELO</name>
<evidence type="ECO:0000256" key="3">
    <source>
        <dbReference type="ARBA" id="ARBA00022827"/>
    </source>
</evidence>
<proteinExistence type="inferred from homology"/>
<dbReference type="PANTHER" id="PTHR23023">
    <property type="entry name" value="DIMETHYLANILINE MONOOXYGENASE"/>
    <property type="match status" value="1"/>
</dbReference>
<evidence type="ECO:0000256" key="6">
    <source>
        <dbReference type="SAM" id="Phobius"/>
    </source>
</evidence>
<dbReference type="PIRSF" id="PIRSF000332">
    <property type="entry name" value="FMO"/>
    <property type="match status" value="1"/>
</dbReference>
<dbReference type="GO" id="GO:0050661">
    <property type="term" value="F:NADP binding"/>
    <property type="evidence" value="ECO:0007669"/>
    <property type="project" value="InterPro"/>
</dbReference>
<dbReference type="OrthoDB" id="66881at2759"/>
<dbReference type="EMBL" id="FJUX01000058">
    <property type="protein sequence ID" value="CZT02770.1"/>
    <property type="molecule type" value="Genomic_DNA"/>
</dbReference>
<dbReference type="GO" id="GO:0050660">
    <property type="term" value="F:flavin adenine dinucleotide binding"/>
    <property type="evidence" value="ECO:0007669"/>
    <property type="project" value="InterPro"/>
</dbReference>
<dbReference type="Proteomes" id="UP000178912">
    <property type="component" value="Unassembled WGS sequence"/>
</dbReference>
<accession>A0A1E1KX19</accession>
<keyword evidence="7" id="KW-0503">Monooxygenase</keyword>
<keyword evidence="6" id="KW-0812">Transmembrane</keyword>
<organism evidence="7 8">
    <name type="scientific">Rhynchosporium agropyri</name>
    <dbReference type="NCBI Taxonomy" id="914238"/>
    <lineage>
        <taxon>Eukaryota</taxon>
        <taxon>Fungi</taxon>
        <taxon>Dikarya</taxon>
        <taxon>Ascomycota</taxon>
        <taxon>Pezizomycotina</taxon>
        <taxon>Leotiomycetes</taxon>
        <taxon>Helotiales</taxon>
        <taxon>Ploettnerulaceae</taxon>
        <taxon>Rhynchosporium</taxon>
    </lineage>
</organism>
<dbReference type="InterPro" id="IPR000960">
    <property type="entry name" value="Flavin_mOase"/>
</dbReference>
<keyword evidence="5" id="KW-0560">Oxidoreductase</keyword>
<sequence>MRVAVIGGGPSGLVTLKYLITAHEVHPIEPIEAVLFEAKDSIAGTFRYRVYEDAEVGEAMNPSNITVLYSWLVSSKYLTAFSDFRHSSDDPDFLSATAFCSYLEGYATHFKLWPHIRLSTGVHAVRRRGAGHKVDFSRNGEIETWECDAIAICSGLHVDPYIPLVRGIENVPRVFHSSAFKLRQDFGVDKHIMILGAGETAMDLGYLAITSPTKSVTLCHRDGFYFAPKIVPVPVVFGIINKSSSAQRNIPTDTSHMSLFDTAYVHPVLQKSPWQWNYYDWVSVKFGVYLISGTRHGLDQWVGGISDGRYHASAIIPSKSGNAIPYISAQYRKHSFVDRMRACVCQIPIKNTGDRKIDLAPWPESISPDGIVEFVESSRPEAKTMRGESCKPDIVIFATGYSQRFSFLDASYGTPLEADKRGIWNTGDQTVGFIGFVRPAIGAIPPLSEMQAQLWVLSILDLLPAEPPKDIDYKLYIQPGRREYEKYGVDHESYAYQIALDMGSAASFTEILRLGFKTSFTWAFGSNFNTKFRLVGPWKWDGANEVMRTELLDVSIRSGGLIYIVLYSIVPFVLFGVISFVLWLAFSLFDMVKCVGAWGHLPRVKRRTFKRTWAAECL</sequence>
<dbReference type="InterPro" id="IPR036188">
    <property type="entry name" value="FAD/NAD-bd_sf"/>
</dbReference>
<keyword evidence="6" id="KW-0472">Membrane</keyword>
<evidence type="ECO:0000256" key="2">
    <source>
        <dbReference type="ARBA" id="ARBA00022630"/>
    </source>
</evidence>
<keyword evidence="6" id="KW-1133">Transmembrane helix</keyword>
<feature type="transmembrane region" description="Helical" evidence="6">
    <location>
        <begin position="561"/>
        <end position="586"/>
    </location>
</feature>
<keyword evidence="8" id="KW-1185">Reference proteome</keyword>
<keyword evidence="4" id="KW-0521">NADP</keyword>
<evidence type="ECO:0000256" key="5">
    <source>
        <dbReference type="ARBA" id="ARBA00023002"/>
    </source>
</evidence>
<evidence type="ECO:0000256" key="4">
    <source>
        <dbReference type="ARBA" id="ARBA00022857"/>
    </source>
</evidence>
<gene>
    <name evidence="7" type="ORF">RAG0_09790</name>
</gene>
<dbReference type="Gene3D" id="3.50.50.60">
    <property type="entry name" value="FAD/NAD(P)-binding domain"/>
    <property type="match status" value="1"/>
</dbReference>
<evidence type="ECO:0000256" key="1">
    <source>
        <dbReference type="ARBA" id="ARBA00009183"/>
    </source>
</evidence>
<dbReference type="GO" id="GO:0004499">
    <property type="term" value="F:N,N-dimethylaniline monooxygenase activity"/>
    <property type="evidence" value="ECO:0007669"/>
    <property type="project" value="InterPro"/>
</dbReference>